<gene>
    <name evidence="2" type="ORF">NEZAVI_LOCUS9239</name>
</gene>
<evidence type="ECO:0000313" key="3">
    <source>
        <dbReference type="Proteomes" id="UP001152798"/>
    </source>
</evidence>
<dbReference type="OrthoDB" id="6629951at2759"/>
<evidence type="ECO:0000313" key="2">
    <source>
        <dbReference type="EMBL" id="CAH1399883.1"/>
    </source>
</evidence>
<feature type="region of interest" description="Disordered" evidence="1">
    <location>
        <begin position="54"/>
        <end position="82"/>
    </location>
</feature>
<name>A0A9P0HCP6_NEZVI</name>
<dbReference type="EMBL" id="OV725080">
    <property type="protein sequence ID" value="CAH1399883.1"/>
    <property type="molecule type" value="Genomic_DNA"/>
</dbReference>
<evidence type="ECO:0000256" key="1">
    <source>
        <dbReference type="SAM" id="MobiDB-lite"/>
    </source>
</evidence>
<sequence length="186" mass="21775">MCKLRKKQMCMGDAIVICDCNPSAPCSLPIKLCPVHHNRLQRIEPQYMMVPVPPPTRHHRHSRKHQGNRAQKGEPCPFRRDSETDTSYEFEEYRKPSRRIFPNFRSVQYQRRDNRNGVMMESPSDQTNLSPGINYNIIFERIDKWGEITSNLIEKLSKDLGGNRYENFKRQGCTHATRDGLRELAT</sequence>
<dbReference type="Proteomes" id="UP001152798">
    <property type="component" value="Chromosome 4"/>
</dbReference>
<keyword evidence="3" id="KW-1185">Reference proteome</keyword>
<organism evidence="2 3">
    <name type="scientific">Nezara viridula</name>
    <name type="common">Southern green stink bug</name>
    <name type="synonym">Cimex viridulus</name>
    <dbReference type="NCBI Taxonomy" id="85310"/>
    <lineage>
        <taxon>Eukaryota</taxon>
        <taxon>Metazoa</taxon>
        <taxon>Ecdysozoa</taxon>
        <taxon>Arthropoda</taxon>
        <taxon>Hexapoda</taxon>
        <taxon>Insecta</taxon>
        <taxon>Pterygota</taxon>
        <taxon>Neoptera</taxon>
        <taxon>Paraneoptera</taxon>
        <taxon>Hemiptera</taxon>
        <taxon>Heteroptera</taxon>
        <taxon>Panheteroptera</taxon>
        <taxon>Pentatomomorpha</taxon>
        <taxon>Pentatomoidea</taxon>
        <taxon>Pentatomidae</taxon>
        <taxon>Pentatominae</taxon>
        <taxon>Nezara</taxon>
    </lineage>
</organism>
<feature type="compositionally biased region" description="Basic residues" evidence="1">
    <location>
        <begin position="56"/>
        <end position="67"/>
    </location>
</feature>
<dbReference type="AlphaFoldDB" id="A0A9P0HCP6"/>
<protein>
    <submittedName>
        <fullName evidence="2">Uncharacterized protein</fullName>
    </submittedName>
</protein>
<reference evidence="2" key="1">
    <citation type="submission" date="2022-01" db="EMBL/GenBank/DDBJ databases">
        <authorList>
            <person name="King R."/>
        </authorList>
    </citation>
    <scope>NUCLEOTIDE SEQUENCE</scope>
</reference>
<accession>A0A9P0HCP6</accession>
<proteinExistence type="predicted"/>